<evidence type="ECO:0000313" key="3">
    <source>
        <dbReference type="Proteomes" id="UP001165679"/>
    </source>
</evidence>
<dbReference type="InterPro" id="IPR038186">
    <property type="entry name" value="CHAD_dom_sf"/>
</dbReference>
<comment type="caution">
    <text evidence="2">The sequence shown here is derived from an EMBL/GenBank/DDBJ whole genome shotgun (WGS) entry which is preliminary data.</text>
</comment>
<dbReference type="Gene3D" id="1.40.20.10">
    <property type="entry name" value="CHAD domain"/>
    <property type="match status" value="1"/>
</dbReference>
<dbReference type="RefSeq" id="WP_264713041.1">
    <property type="nucleotide sequence ID" value="NZ_JAPDNT010000003.1"/>
</dbReference>
<dbReference type="PANTHER" id="PTHR39339">
    <property type="entry name" value="SLR1444 PROTEIN"/>
    <property type="match status" value="1"/>
</dbReference>
<reference evidence="2" key="1">
    <citation type="submission" date="2022-09" db="EMBL/GenBank/DDBJ databases">
        <title>Rhodovastum sp. nov. RN2-1 isolated from soil in Seongnam, South Korea.</title>
        <authorList>
            <person name="Le N.T."/>
        </authorList>
    </citation>
    <scope>NUCLEOTIDE SEQUENCE</scope>
    <source>
        <strain evidence="2">RN2-1</strain>
    </source>
</reference>
<dbReference type="Pfam" id="PF05235">
    <property type="entry name" value="CHAD"/>
    <property type="match status" value="1"/>
</dbReference>
<organism evidence="2 3">
    <name type="scientific">Limobrevibacterium gyesilva</name>
    <dbReference type="NCBI Taxonomy" id="2991712"/>
    <lineage>
        <taxon>Bacteria</taxon>
        <taxon>Pseudomonadati</taxon>
        <taxon>Pseudomonadota</taxon>
        <taxon>Alphaproteobacteria</taxon>
        <taxon>Acetobacterales</taxon>
        <taxon>Acetobacteraceae</taxon>
        <taxon>Limobrevibacterium</taxon>
    </lineage>
</organism>
<dbReference type="InterPro" id="IPR007899">
    <property type="entry name" value="CHAD_dom"/>
</dbReference>
<evidence type="ECO:0000259" key="1">
    <source>
        <dbReference type="PROSITE" id="PS51708"/>
    </source>
</evidence>
<feature type="domain" description="CHAD" evidence="1">
    <location>
        <begin position="227"/>
        <end position="526"/>
    </location>
</feature>
<evidence type="ECO:0000313" key="2">
    <source>
        <dbReference type="EMBL" id="MCW3474413.1"/>
    </source>
</evidence>
<keyword evidence="3" id="KW-1185">Reference proteome</keyword>
<gene>
    <name evidence="2" type="ORF">OL599_07440</name>
</gene>
<proteinExistence type="predicted"/>
<dbReference type="EMBL" id="JAPDNT010000003">
    <property type="protein sequence ID" value="MCW3474413.1"/>
    <property type="molecule type" value="Genomic_DNA"/>
</dbReference>
<dbReference type="SMART" id="SM00880">
    <property type="entry name" value="CHAD"/>
    <property type="match status" value="1"/>
</dbReference>
<name>A0AA41YPT2_9PROT</name>
<reference evidence="2" key="2">
    <citation type="submission" date="2022-10" db="EMBL/GenBank/DDBJ databases">
        <authorList>
            <person name="Trinh H.N."/>
        </authorList>
    </citation>
    <scope>NUCLEOTIDE SEQUENCE</scope>
    <source>
        <strain evidence="2">RN2-1</strain>
    </source>
</reference>
<dbReference type="PANTHER" id="PTHR39339:SF1">
    <property type="entry name" value="CHAD DOMAIN-CONTAINING PROTEIN"/>
    <property type="match status" value="1"/>
</dbReference>
<dbReference type="AlphaFoldDB" id="A0AA41YPT2"/>
<protein>
    <submittedName>
        <fullName evidence="2">CHAD domain-containing protein</fullName>
    </submittedName>
</protein>
<accession>A0AA41YPT2</accession>
<dbReference type="PROSITE" id="PS51708">
    <property type="entry name" value="CHAD"/>
    <property type="match status" value="1"/>
</dbReference>
<dbReference type="Proteomes" id="UP001165679">
    <property type="component" value="Unassembled WGS sequence"/>
</dbReference>
<sequence>MPTRPAGAGALSGTAATLHLELALPAEDAARLSRLLGARRADSSTSDGPARSHGRPARVPLSIIWHDGAGGELAARGQTLAERRQGRQTVWRLEQMRPADTAIAPAGTPDTVLAQADAPTAFDHPLPAPMLPLAGFEGRLRRLNGAGGIPGIEATLLEGTLRAATFSRRVCRLALAGPADATAALALELTATVPLSVPCASLAAEAYATARHTLPPRRLGAPQIPPELSVGDAFAFACGHLADVIQHYAPLAATGPGPAPEGIEPVHQMRVAVRRLRSAMTVFRRAVACPELEAARAGLKALGGALGPARDWDVFVTGTGAEVAAAFPEDAGVARLLAAAARRRSASYDALRAHLGSAPFRALGIALAATAASRPWQRLAPADVAADADGAADTRMAVLATDLQDYAAHALSRRFRRLLEPGEDISTLPEASLHAIRLHAKRMRYAAELFAPLYQKREVVRFIGRLTTLQDQLGHLNDGAVAAGLMAELGGSGGRNFAAGIVCGFVAARSHVARRKVDRVWRKLCRTGPFWK</sequence>